<dbReference type="RefSeq" id="WP_208032143.1">
    <property type="nucleotide sequence ID" value="NZ_CP071839.1"/>
</dbReference>
<organism evidence="2 3">
    <name type="scientific">Streptomyces cyanogenus</name>
    <dbReference type="NCBI Taxonomy" id="80860"/>
    <lineage>
        <taxon>Bacteria</taxon>
        <taxon>Bacillati</taxon>
        <taxon>Actinomycetota</taxon>
        <taxon>Actinomycetes</taxon>
        <taxon>Kitasatosporales</taxon>
        <taxon>Streptomycetaceae</taxon>
        <taxon>Streptomyces</taxon>
    </lineage>
</organism>
<gene>
    <name evidence="2" type="ORF">S1361_13725</name>
</gene>
<keyword evidence="3" id="KW-1185">Reference proteome</keyword>
<dbReference type="Proteomes" id="UP000663908">
    <property type="component" value="Chromosome"/>
</dbReference>
<dbReference type="EMBL" id="CP071839">
    <property type="protein sequence ID" value="QTD98414.1"/>
    <property type="molecule type" value="Genomic_DNA"/>
</dbReference>
<protein>
    <submittedName>
        <fullName evidence="2">Uncharacterized protein</fullName>
    </submittedName>
</protein>
<sequence length="55" mass="5356">MERSPPRRYVEDGSVPGAVALVARGDDAEGAGPAAGGRAGGRAATGCSHLPPRAG</sequence>
<name>A0ABX7TUE3_STRCY</name>
<evidence type="ECO:0000256" key="1">
    <source>
        <dbReference type="SAM" id="MobiDB-lite"/>
    </source>
</evidence>
<feature type="region of interest" description="Disordered" evidence="1">
    <location>
        <begin position="27"/>
        <end position="55"/>
    </location>
</feature>
<reference evidence="2 3" key="1">
    <citation type="submission" date="2021-03" db="EMBL/GenBank/DDBJ databases">
        <title>Complete genome sequence of Streptomyces cyanogenus S136, producer of anticancer angucycline landomycin A.</title>
        <authorList>
            <person name="Hrab P."/>
            <person name="Ruckert C."/>
            <person name="Busche T."/>
            <person name="Ostash I."/>
            <person name="Kalinowski J."/>
            <person name="Fedorenko V."/>
            <person name="Yushchuk O."/>
            <person name="Ostash B."/>
        </authorList>
    </citation>
    <scope>NUCLEOTIDE SEQUENCE [LARGE SCALE GENOMIC DNA]</scope>
    <source>
        <strain evidence="2 3">S136</strain>
    </source>
</reference>
<evidence type="ECO:0000313" key="3">
    <source>
        <dbReference type="Proteomes" id="UP000663908"/>
    </source>
</evidence>
<evidence type="ECO:0000313" key="2">
    <source>
        <dbReference type="EMBL" id="QTD98414.1"/>
    </source>
</evidence>
<accession>A0ABX7TUE3</accession>
<proteinExistence type="predicted"/>